<evidence type="ECO:0000313" key="3">
    <source>
        <dbReference type="Proteomes" id="UP000036834"/>
    </source>
</evidence>
<dbReference type="EMBL" id="BJON01000015">
    <property type="protein sequence ID" value="GED70089.1"/>
    <property type="molecule type" value="Genomic_DNA"/>
</dbReference>
<reference evidence="2" key="2">
    <citation type="submission" date="2015-07" db="EMBL/GenBank/DDBJ databases">
        <title>MeaNS - Measles Nucleotide Surveillance Program.</title>
        <authorList>
            <person name="Tran T."/>
            <person name="Druce J."/>
        </authorList>
    </citation>
    <scope>NUCLEOTIDE SEQUENCE</scope>
    <source>
        <strain evidence="2">DSM 9887</strain>
    </source>
</reference>
<comment type="caution">
    <text evidence="2">The sequence shown here is derived from an EMBL/GenBank/DDBJ whole genome shotgun (WGS) entry which is preliminary data.</text>
</comment>
<organism evidence="2 3">
    <name type="scientific">Brevibacillus reuszeri</name>
    <dbReference type="NCBI Taxonomy" id="54915"/>
    <lineage>
        <taxon>Bacteria</taxon>
        <taxon>Bacillati</taxon>
        <taxon>Bacillota</taxon>
        <taxon>Bacilli</taxon>
        <taxon>Bacillales</taxon>
        <taxon>Paenibacillaceae</taxon>
        <taxon>Brevibacillus</taxon>
    </lineage>
</organism>
<reference evidence="3" key="1">
    <citation type="submission" date="2015-07" db="EMBL/GenBank/DDBJ databases">
        <title>Genome sequencing project for genomic taxonomy and phylogenomics of Bacillus-like bacteria.</title>
        <authorList>
            <person name="Liu B."/>
            <person name="Wang J."/>
            <person name="Zhu Y."/>
            <person name="Liu G."/>
            <person name="Chen Q."/>
            <person name="Chen Z."/>
            <person name="Lan J."/>
            <person name="Che J."/>
            <person name="Ge C."/>
            <person name="Shi H."/>
            <person name="Pan Z."/>
            <person name="Liu X."/>
        </authorList>
    </citation>
    <scope>NUCLEOTIDE SEQUENCE [LARGE SCALE GENOMIC DNA]</scope>
    <source>
        <strain evidence="3">DSM 9887</strain>
    </source>
</reference>
<sequence>MNTEELKQFIKTHRVIEQTIDGFWNYINNWKTDNPDSFLNAFNGIYPTSLEVSVKKISLTINFLFEDEYVQSYASIHHNSTEVAVYHYLISFNGECIDDVLSWEVLD</sequence>
<dbReference type="OrthoDB" id="2082543at2"/>
<dbReference type="RefSeq" id="WP_049738906.1">
    <property type="nucleotide sequence ID" value="NZ_BJON01000015.1"/>
</dbReference>
<name>A0A0K9YW18_9BACL</name>
<evidence type="ECO:0000313" key="2">
    <source>
        <dbReference type="EMBL" id="KNB72861.1"/>
    </source>
</evidence>
<evidence type="ECO:0000313" key="4">
    <source>
        <dbReference type="Proteomes" id="UP000319578"/>
    </source>
</evidence>
<proteinExistence type="predicted"/>
<accession>A0A0K9YW18</accession>
<evidence type="ECO:0000313" key="1">
    <source>
        <dbReference type="EMBL" id="GED70089.1"/>
    </source>
</evidence>
<dbReference type="Proteomes" id="UP000319578">
    <property type="component" value="Unassembled WGS sequence"/>
</dbReference>
<dbReference type="Proteomes" id="UP000036834">
    <property type="component" value="Unassembled WGS sequence"/>
</dbReference>
<protein>
    <submittedName>
        <fullName evidence="2">Uncharacterized protein</fullName>
    </submittedName>
</protein>
<dbReference type="AlphaFoldDB" id="A0A0K9YW18"/>
<reference evidence="1 4" key="3">
    <citation type="submission" date="2019-06" db="EMBL/GenBank/DDBJ databases">
        <title>Whole genome shotgun sequence of Brevibacillus reuszeri NBRC 15719.</title>
        <authorList>
            <person name="Hosoyama A."/>
            <person name="Uohara A."/>
            <person name="Ohji S."/>
            <person name="Ichikawa N."/>
        </authorList>
    </citation>
    <scope>NUCLEOTIDE SEQUENCE [LARGE SCALE GENOMIC DNA]</scope>
    <source>
        <strain evidence="1 4">NBRC 15719</strain>
    </source>
</reference>
<dbReference type="PATRIC" id="fig|54915.3.peg.1712"/>
<keyword evidence="4" id="KW-1185">Reference proteome</keyword>
<gene>
    <name evidence="2" type="ORF">ADS79_13575</name>
    <name evidence="1" type="ORF">BRE01_37910</name>
</gene>
<dbReference type="EMBL" id="LGIQ01000007">
    <property type="protein sequence ID" value="KNB72861.1"/>
    <property type="molecule type" value="Genomic_DNA"/>
</dbReference>